<dbReference type="STRING" id="767452.AVL62_10425"/>
<organism evidence="2 3">
    <name type="scientific">Serinicoccus chungangensis</name>
    <dbReference type="NCBI Taxonomy" id="767452"/>
    <lineage>
        <taxon>Bacteria</taxon>
        <taxon>Bacillati</taxon>
        <taxon>Actinomycetota</taxon>
        <taxon>Actinomycetes</taxon>
        <taxon>Micrococcales</taxon>
        <taxon>Ornithinimicrobiaceae</taxon>
        <taxon>Serinicoccus</taxon>
    </lineage>
</organism>
<dbReference type="RefSeq" id="WP_058890007.1">
    <property type="nucleotide sequence ID" value="NZ_LQBL01000003.1"/>
</dbReference>
<name>A0A0W8IEH2_9MICO</name>
<feature type="region of interest" description="Disordered" evidence="1">
    <location>
        <begin position="1"/>
        <end position="29"/>
    </location>
</feature>
<reference evidence="2 3" key="1">
    <citation type="submission" date="2015-12" db="EMBL/GenBank/DDBJ databases">
        <title>Serinicoccus chungangenesis strain CD08_5 genome sequencing and assembly.</title>
        <authorList>
            <person name="Chander A.M."/>
            <person name="Kaur G."/>
            <person name="Nair G.R."/>
            <person name="Dhawan D.K."/>
            <person name="Kochhar R.K."/>
            <person name="Mayilraj S."/>
            <person name="Bhadada S.K."/>
        </authorList>
    </citation>
    <scope>NUCLEOTIDE SEQUENCE [LARGE SCALE GENOMIC DNA]</scope>
    <source>
        <strain evidence="2 3">CD08_5</strain>
    </source>
</reference>
<evidence type="ECO:0000256" key="1">
    <source>
        <dbReference type="SAM" id="MobiDB-lite"/>
    </source>
</evidence>
<accession>A0A0W8IEH2</accession>
<dbReference type="Proteomes" id="UP000054837">
    <property type="component" value="Unassembled WGS sequence"/>
</dbReference>
<dbReference type="EMBL" id="LQBL01000003">
    <property type="protein sequence ID" value="KUG58330.1"/>
    <property type="molecule type" value="Genomic_DNA"/>
</dbReference>
<evidence type="ECO:0000313" key="3">
    <source>
        <dbReference type="Proteomes" id="UP000054837"/>
    </source>
</evidence>
<dbReference type="OrthoDB" id="5188280at2"/>
<comment type="caution">
    <text evidence="2">The sequence shown here is derived from an EMBL/GenBank/DDBJ whole genome shotgun (WGS) entry which is preliminary data.</text>
</comment>
<gene>
    <name evidence="2" type="ORF">AVL62_10425</name>
</gene>
<evidence type="ECO:0008006" key="4">
    <source>
        <dbReference type="Google" id="ProtNLM"/>
    </source>
</evidence>
<evidence type="ECO:0000313" key="2">
    <source>
        <dbReference type="EMBL" id="KUG58330.1"/>
    </source>
</evidence>
<sequence length="209" mass="22716">MSGEEPRRRFHRPTLRPPDRLEDASEQVDPLEVAEAAHRSAELVVGRGRAESAQDSELASRLVGLVGEVGLATVAQLWSDRPARSLPGALWRIYLLHEWVLRQPEEVGRRFVAGSGHTEVYHAIAGVAEPPDPDALRRLTEQVLGGVFTGDLAIALERASAFCHVMAVGLADPGDDDIPSEQVTRAARLRDTADDLAACAGLWRLGDLH</sequence>
<protein>
    <recommendedName>
        <fullName evidence="4">DNA-directed RNA polymerase subunit beta</fullName>
    </recommendedName>
</protein>
<proteinExistence type="predicted"/>
<keyword evidence="3" id="KW-1185">Reference proteome</keyword>
<dbReference type="AlphaFoldDB" id="A0A0W8IEH2"/>